<name>A0A1M6LQ69_9FIRM</name>
<dbReference type="OrthoDB" id="9795776at2"/>
<comment type="similarity">
    <text evidence="1">Belongs to the type-I restriction system S methylase family.</text>
</comment>
<dbReference type="STRING" id="1121950.SAMN02745243_01251"/>
<keyword evidence="6" id="KW-1185">Reference proteome</keyword>
<dbReference type="EMBL" id="FQZY01000015">
    <property type="protein sequence ID" value="SHJ73333.1"/>
    <property type="molecule type" value="Genomic_DNA"/>
</dbReference>
<feature type="domain" description="Type I restriction modification DNA specificity" evidence="4">
    <location>
        <begin position="231"/>
        <end position="403"/>
    </location>
</feature>
<dbReference type="PANTHER" id="PTHR30408:SF12">
    <property type="entry name" value="TYPE I RESTRICTION ENZYME MJAVIII SPECIFICITY SUBUNIT"/>
    <property type="match status" value="1"/>
</dbReference>
<dbReference type="Gene3D" id="3.90.220.20">
    <property type="entry name" value="DNA methylase specificity domains"/>
    <property type="match status" value="2"/>
</dbReference>
<dbReference type="InterPro" id="IPR052021">
    <property type="entry name" value="Type-I_RS_S_subunit"/>
</dbReference>
<reference evidence="5 6" key="1">
    <citation type="submission" date="2016-11" db="EMBL/GenBank/DDBJ databases">
        <authorList>
            <person name="Jaros S."/>
            <person name="Januszkiewicz K."/>
            <person name="Wedrychowicz H."/>
        </authorList>
    </citation>
    <scope>NUCLEOTIDE SEQUENCE [LARGE SCALE GENOMIC DNA]</scope>
    <source>
        <strain evidence="5 6">DSM 15480</strain>
    </source>
</reference>
<accession>A0A1M6LQ69</accession>
<sequence length="425" mass="49150">MREMKDSGVEWIGKIPKDWEIVPLTKQLDSIVDYRGKTPEKTEEGTFLVTAKNIKDGKICYELSKEYVREADYEEIMHRGIPQIGDILFTTEAPLGQVANVDRTDIALAQRIIKFRALSTVNNYYLKYWMLNEGFQQFLHSLSTGSTATGIKSSKLFLLPLVRPNIEQQNKIVEYLDAKCSKIDEIVEKQKVIIEKLEEYKLSIITEAVTSGINPDVEMKDSGSVWFGNIPINWEMKRLKYVFHIQKDIAGEEGHTVLSITQRGIIPKDFSNNEGQFANSYANYQLVHKGDFAMNHMDLLTGWVDISKYEGVTSPDYRVFVLNDKNGMCPKYYLYMMQMCYSARIFYGLGQGVSGMGRWRLQADKFLNFYIPIPPYDEQKKIADYITDKVNHIEVEIDKRNKLIKKYQEYKKSLIYEVVTGKKEV</sequence>
<dbReference type="InterPro" id="IPR044946">
    <property type="entry name" value="Restrct_endonuc_typeI_TRD_sf"/>
</dbReference>
<dbReference type="GO" id="GO:0009307">
    <property type="term" value="P:DNA restriction-modification system"/>
    <property type="evidence" value="ECO:0007669"/>
    <property type="project" value="UniProtKB-KW"/>
</dbReference>
<keyword evidence="2" id="KW-0680">Restriction system</keyword>
<dbReference type="Pfam" id="PF01420">
    <property type="entry name" value="Methylase_S"/>
    <property type="match status" value="2"/>
</dbReference>
<dbReference type="InterPro" id="IPR000055">
    <property type="entry name" value="Restrct_endonuc_typeI_TRD"/>
</dbReference>
<dbReference type="RefSeq" id="WP_073106989.1">
    <property type="nucleotide sequence ID" value="NZ_FQZY01000015.1"/>
</dbReference>
<dbReference type="PANTHER" id="PTHR30408">
    <property type="entry name" value="TYPE-1 RESTRICTION ENZYME ECOKI SPECIFICITY PROTEIN"/>
    <property type="match status" value="1"/>
</dbReference>
<dbReference type="AlphaFoldDB" id="A0A1M6LQ69"/>
<evidence type="ECO:0000256" key="2">
    <source>
        <dbReference type="ARBA" id="ARBA00022747"/>
    </source>
</evidence>
<evidence type="ECO:0000256" key="1">
    <source>
        <dbReference type="ARBA" id="ARBA00010923"/>
    </source>
</evidence>
<dbReference type="Gene3D" id="1.10.287.1120">
    <property type="entry name" value="Bipartite methylase S protein"/>
    <property type="match status" value="1"/>
</dbReference>
<feature type="domain" description="Type I restriction modification DNA specificity" evidence="4">
    <location>
        <begin position="27"/>
        <end position="191"/>
    </location>
</feature>
<organism evidence="5 6">
    <name type="scientific">Hespellia stercorisuis DSM 15480</name>
    <dbReference type="NCBI Taxonomy" id="1121950"/>
    <lineage>
        <taxon>Bacteria</taxon>
        <taxon>Bacillati</taxon>
        <taxon>Bacillota</taxon>
        <taxon>Clostridia</taxon>
        <taxon>Lachnospirales</taxon>
        <taxon>Lachnospiraceae</taxon>
        <taxon>Hespellia</taxon>
    </lineage>
</organism>
<gene>
    <name evidence="5" type="ORF">SAMN02745243_01251</name>
</gene>
<keyword evidence="3" id="KW-0238">DNA-binding</keyword>
<evidence type="ECO:0000256" key="3">
    <source>
        <dbReference type="ARBA" id="ARBA00023125"/>
    </source>
</evidence>
<dbReference type="SUPFAM" id="SSF116734">
    <property type="entry name" value="DNA methylase specificity domain"/>
    <property type="match status" value="2"/>
</dbReference>
<dbReference type="Proteomes" id="UP000184301">
    <property type="component" value="Unassembled WGS sequence"/>
</dbReference>
<proteinExistence type="inferred from homology"/>
<evidence type="ECO:0000313" key="6">
    <source>
        <dbReference type="Proteomes" id="UP000184301"/>
    </source>
</evidence>
<evidence type="ECO:0000259" key="4">
    <source>
        <dbReference type="Pfam" id="PF01420"/>
    </source>
</evidence>
<protein>
    <submittedName>
        <fullName evidence="5">Type I restriction enzyme, S subunit</fullName>
    </submittedName>
</protein>
<evidence type="ECO:0000313" key="5">
    <source>
        <dbReference type="EMBL" id="SHJ73333.1"/>
    </source>
</evidence>
<dbReference type="GO" id="GO:0003677">
    <property type="term" value="F:DNA binding"/>
    <property type="evidence" value="ECO:0007669"/>
    <property type="project" value="UniProtKB-KW"/>
</dbReference>